<keyword evidence="2" id="KW-1185">Reference proteome</keyword>
<proteinExistence type="predicted"/>
<dbReference type="NCBIfam" id="TIGR02728">
    <property type="entry name" value="spore_gerQ"/>
    <property type="match status" value="1"/>
</dbReference>
<evidence type="ECO:0000313" key="1">
    <source>
        <dbReference type="EMBL" id="MBL0385064.1"/>
    </source>
</evidence>
<gene>
    <name evidence="1" type="primary">gerQ</name>
    <name evidence="1" type="ORF">JJB07_00270</name>
</gene>
<sequence length="144" mass="15944">MSSAPMNPMYHPVAMPMQMPGMPMAPGMGYPQQQQDGPMGPTTDIPNPIGGPGEESYIENILRFNHGKIATIYLTFENNSQWNAKVVRGRIETAGRDHIIISDPQTGKRYVFQMINLDWIEFDGPIVYIAPKLPASVQGQLTQG</sequence>
<dbReference type="EMBL" id="JAEQNB010000001">
    <property type="protein sequence ID" value="MBL0385064.1"/>
    <property type="molecule type" value="Genomic_DNA"/>
</dbReference>
<comment type="caution">
    <text evidence="1">The sequence shown here is derived from an EMBL/GenBank/DDBJ whole genome shotgun (WGS) entry which is preliminary data.</text>
</comment>
<reference evidence="1 2" key="1">
    <citation type="submission" date="2021-01" db="EMBL/GenBank/DDBJ databases">
        <title>Tumebacillus sp. strain ITR2 16S ribosomal RNA gene Genome sequencing and assembly.</title>
        <authorList>
            <person name="Kang M."/>
        </authorList>
    </citation>
    <scope>NUCLEOTIDE SEQUENCE [LARGE SCALE GENOMIC DNA]</scope>
    <source>
        <strain evidence="1 2">ITR2</strain>
    </source>
</reference>
<evidence type="ECO:0000313" key="2">
    <source>
        <dbReference type="Proteomes" id="UP000602284"/>
    </source>
</evidence>
<dbReference type="Proteomes" id="UP000602284">
    <property type="component" value="Unassembled WGS sequence"/>
</dbReference>
<protein>
    <submittedName>
        <fullName evidence="1">Spore coat protein GerQ</fullName>
    </submittedName>
</protein>
<organism evidence="1 2">
    <name type="scientific">Tumebacillus amylolyticus</name>
    <dbReference type="NCBI Taxonomy" id="2801339"/>
    <lineage>
        <taxon>Bacteria</taxon>
        <taxon>Bacillati</taxon>
        <taxon>Bacillota</taxon>
        <taxon>Bacilli</taxon>
        <taxon>Bacillales</taxon>
        <taxon>Alicyclobacillaceae</taxon>
        <taxon>Tumebacillus</taxon>
    </lineage>
</organism>
<dbReference type="InterPro" id="IPR014099">
    <property type="entry name" value="Spore_coat_GerQ"/>
</dbReference>
<accession>A0ABS1J471</accession>
<keyword evidence="1" id="KW-0946">Virion</keyword>
<keyword evidence="1" id="KW-0167">Capsid protein</keyword>
<dbReference type="Pfam" id="PF09671">
    <property type="entry name" value="Spore_GerQ"/>
    <property type="match status" value="1"/>
</dbReference>
<name>A0ABS1J471_9BACL</name>
<dbReference type="PIRSF" id="PIRSF038931">
    <property type="entry name" value="GerQ"/>
    <property type="match status" value="1"/>
</dbReference>